<evidence type="ECO:0000256" key="12">
    <source>
        <dbReference type="HAMAP-Rule" id="MF_00036"/>
    </source>
</evidence>
<reference evidence="15 16" key="1">
    <citation type="journal article" date="2018" name="Appl. Microbiol. Biotechnol.">
        <title>Co-cultivation of the strictly anaerobic methanogen Methanosarcina barkeri with aerobic methanotrophs in an oxygen-limited membrane bioreactor.</title>
        <authorList>
            <person name="In 't Zandt M.H."/>
            <person name="van den Bosch T.J.M."/>
            <person name="Rijkers R."/>
            <person name="van Kessel M.A.H.J."/>
            <person name="Jetten M.S.M."/>
            <person name="Welte C.U."/>
        </authorList>
    </citation>
    <scope>NUCLEOTIDE SEQUENCE [LARGE SCALE GENOMIC DNA]</scope>
    <source>
        <strain evidence="15 16">DSM 17706</strain>
    </source>
</reference>
<dbReference type="InterPro" id="IPR003156">
    <property type="entry name" value="DHHA1_dom"/>
</dbReference>
<dbReference type="Proteomes" id="UP000245137">
    <property type="component" value="Unassembled WGS sequence"/>
</dbReference>
<dbReference type="NCBIfam" id="TIGR00344">
    <property type="entry name" value="alaS"/>
    <property type="match status" value="1"/>
</dbReference>
<evidence type="ECO:0000313" key="16">
    <source>
        <dbReference type="Proteomes" id="UP000245137"/>
    </source>
</evidence>
<feature type="binding site" evidence="12">
    <location>
        <position position="674"/>
    </location>
    <ligand>
        <name>Zn(2+)</name>
        <dbReference type="ChEBI" id="CHEBI:29105"/>
    </ligand>
</feature>
<dbReference type="RefSeq" id="WP_108917841.1">
    <property type="nucleotide sequence ID" value="NZ_BGJY01000001.1"/>
</dbReference>
<dbReference type="PANTHER" id="PTHR11777:SF9">
    <property type="entry name" value="ALANINE--TRNA LIGASE, CYTOPLASMIC"/>
    <property type="match status" value="1"/>
</dbReference>
<dbReference type="PANTHER" id="PTHR11777">
    <property type="entry name" value="ALANYL-TRNA SYNTHETASE"/>
    <property type="match status" value="1"/>
</dbReference>
<dbReference type="HAMAP" id="MF_00036_B">
    <property type="entry name" value="Ala_tRNA_synth_B"/>
    <property type="match status" value="1"/>
</dbReference>
<dbReference type="FunFam" id="3.10.310.40:FF:000001">
    <property type="entry name" value="Alanine--tRNA ligase"/>
    <property type="match status" value="1"/>
</dbReference>
<dbReference type="Gene3D" id="6.10.250.550">
    <property type="match status" value="1"/>
</dbReference>
<dbReference type="Gene3D" id="3.30.930.10">
    <property type="entry name" value="Bira Bifunctional Protein, Domain 2"/>
    <property type="match status" value="1"/>
</dbReference>
<dbReference type="GO" id="GO:0005829">
    <property type="term" value="C:cytosol"/>
    <property type="evidence" value="ECO:0007669"/>
    <property type="project" value="TreeGrafter"/>
</dbReference>
<dbReference type="FunFam" id="3.30.54.20:FF:000001">
    <property type="entry name" value="Alanine--tRNA ligase"/>
    <property type="match status" value="1"/>
</dbReference>
<feature type="binding site" evidence="12">
    <location>
        <position position="568"/>
    </location>
    <ligand>
        <name>Zn(2+)</name>
        <dbReference type="ChEBI" id="CHEBI:29105"/>
    </ligand>
</feature>
<evidence type="ECO:0000256" key="10">
    <source>
        <dbReference type="ARBA" id="ARBA00022917"/>
    </source>
</evidence>
<gene>
    <name evidence="12" type="primary">alaS</name>
    <name evidence="15" type="ORF">C5689_13735</name>
</gene>
<keyword evidence="5 12" id="KW-0479">Metal-binding</keyword>
<sequence length="889" mass="95794">MSGVNQIRSTFLDYFSRNGHEKVASSPLVPQNDPTLMFTNAGMVQFKNVFTGFEKRHYARAATAQKCMRAGGKHNDLDNVGYTARHLTFFEMLGNFSFGDYFKEGAIELAWNFVSRELALPREKLLVTVYHDDDEAFSLWKKIAGFSDDRIIRIPTADNFWSMGDVGPCGPCSEIFFDQGDSVAGGPPGSPDEDGDRFLEFWNLVFMQYEQIAPGERAPLPRPSIDTGMGLERIAALLQGVQSVFEVDLFRRLIGAVAEATSVDSAGPQAASHRVIADHLRASAFLVADGVTPSNEGRGYVLRRIMRRAMRHAQLLGAAEPLMHRLVGELVSEMGLAYPELTRAESLIRDTLLTEETRFRQTLVRGLSILDEESASLTAGASFSGETAFKLYDTYGFPLDLTEDALRPRGIVVDKAAFETAMERQRAEARKAWAGSGETATEAVWFALEERLGATEFLGYDREKSEGQIVALLHEGAETFRLETGARGAVLLNQTPFYAESGGQIGDIGVMRAKGVRFRVTNTQKKVHGLFVHEGVVEEGALTPGLALELEVEHARRNAVRANHSATHILHEALRRVLGDHVAQKGSLVAPDRLRFDFTHPKPLTEEEIAAVEQIANEVVQDNAPVETRLMGQDEAIRSGARALFGEKYGDEVRVVAMGHAPVDADRAFSVELCGGTHVRRTGDIGLISVVSQGAVASGVRRIEAKTAEGARAQLVSEAKALREIAALVRASVEEAPARLASLIEERKTLERELADAKRKLAMGGGGGNGAAEPVRDVAGIKLFAKAVGGIDAKDLKSLVDEAKKTIGSGVVAIANASTDGKAGVVVGVTADLTARFNAIDLVRAASEKLGGKGGGGRPDLAQAGGPDASALDAALAAVEETLRQKAAQ</sequence>
<keyword evidence="7 12" id="KW-0862">Zinc</keyword>
<keyword evidence="10 12" id="KW-0648">Protein biosynthesis</keyword>
<keyword evidence="11 12" id="KW-0030">Aminoacyl-tRNA synthetase</keyword>
<dbReference type="OrthoDB" id="9803884at2"/>
<dbReference type="GO" id="GO:0008270">
    <property type="term" value="F:zinc ion binding"/>
    <property type="evidence" value="ECO:0007669"/>
    <property type="project" value="UniProtKB-UniRule"/>
</dbReference>
<dbReference type="Pfam" id="PF01411">
    <property type="entry name" value="tRNA-synt_2c"/>
    <property type="match status" value="1"/>
</dbReference>
<evidence type="ECO:0000256" key="11">
    <source>
        <dbReference type="ARBA" id="ARBA00023146"/>
    </source>
</evidence>
<evidence type="ECO:0000256" key="6">
    <source>
        <dbReference type="ARBA" id="ARBA00022741"/>
    </source>
</evidence>
<comment type="subcellular location">
    <subcellularLocation>
        <location evidence="1 12">Cytoplasm</location>
    </subcellularLocation>
</comment>
<dbReference type="GO" id="GO:0000049">
    <property type="term" value="F:tRNA binding"/>
    <property type="evidence" value="ECO:0007669"/>
    <property type="project" value="UniProtKB-KW"/>
</dbReference>
<keyword evidence="12" id="KW-0963">Cytoplasm</keyword>
<dbReference type="InterPro" id="IPR012947">
    <property type="entry name" value="tRNA_SAD"/>
</dbReference>
<dbReference type="InterPro" id="IPR009000">
    <property type="entry name" value="Transl_B-barrel_sf"/>
</dbReference>
<keyword evidence="8 12" id="KW-0067">ATP-binding</keyword>
<dbReference type="GO" id="GO:0045892">
    <property type="term" value="P:negative regulation of DNA-templated transcription"/>
    <property type="evidence" value="ECO:0007669"/>
    <property type="project" value="TreeGrafter"/>
</dbReference>
<dbReference type="Gene3D" id="2.40.30.130">
    <property type="match status" value="1"/>
</dbReference>
<dbReference type="FunFam" id="3.30.930.10:FF:000004">
    <property type="entry name" value="Alanine--tRNA ligase"/>
    <property type="match status" value="1"/>
</dbReference>
<dbReference type="Gene3D" id="3.30.980.10">
    <property type="entry name" value="Threonyl-trna Synthetase, Chain A, domain 2"/>
    <property type="match status" value="1"/>
</dbReference>
<evidence type="ECO:0000256" key="3">
    <source>
        <dbReference type="ARBA" id="ARBA00022555"/>
    </source>
</evidence>
<dbReference type="Pfam" id="PF02272">
    <property type="entry name" value="DHHA1"/>
    <property type="match status" value="1"/>
</dbReference>
<dbReference type="GO" id="GO:0005524">
    <property type="term" value="F:ATP binding"/>
    <property type="evidence" value="ECO:0007669"/>
    <property type="project" value="UniProtKB-UniRule"/>
</dbReference>
<evidence type="ECO:0000256" key="1">
    <source>
        <dbReference type="ARBA" id="ARBA00004496"/>
    </source>
</evidence>
<dbReference type="FunFam" id="3.30.980.10:FF:000004">
    <property type="entry name" value="Alanine--tRNA ligase, cytoplasmic"/>
    <property type="match status" value="1"/>
</dbReference>
<dbReference type="EC" id="6.1.1.7" evidence="12"/>
<comment type="cofactor">
    <cofactor evidence="12">
        <name>Zn(2+)</name>
        <dbReference type="ChEBI" id="CHEBI:29105"/>
    </cofactor>
    <text evidence="12">Binds 1 zinc ion per subunit.</text>
</comment>
<evidence type="ECO:0000256" key="13">
    <source>
        <dbReference type="SAM" id="Coils"/>
    </source>
</evidence>
<comment type="similarity">
    <text evidence="2 12">Belongs to the class-II aminoacyl-tRNA synthetase family.</text>
</comment>
<evidence type="ECO:0000256" key="8">
    <source>
        <dbReference type="ARBA" id="ARBA00022840"/>
    </source>
</evidence>
<dbReference type="InterPro" id="IPR018164">
    <property type="entry name" value="Ala-tRNA-synth_IIc_N"/>
</dbReference>
<dbReference type="SUPFAM" id="SSF101353">
    <property type="entry name" value="Putative anticodon-binding domain of alanyl-tRNA synthetase (AlaRS)"/>
    <property type="match status" value="1"/>
</dbReference>
<dbReference type="InterPro" id="IPR018163">
    <property type="entry name" value="Thr/Ala-tRNA-synth_IIc_edit"/>
</dbReference>
<feature type="domain" description="Alanyl-transfer RNA synthetases family profile" evidence="14">
    <location>
        <begin position="2"/>
        <end position="717"/>
    </location>
</feature>
<evidence type="ECO:0000256" key="7">
    <source>
        <dbReference type="ARBA" id="ARBA00022833"/>
    </source>
</evidence>
<dbReference type="AlphaFoldDB" id="A0A2U1SNR7"/>
<dbReference type="SUPFAM" id="SSF55186">
    <property type="entry name" value="ThrRS/AlaRS common domain"/>
    <property type="match status" value="1"/>
</dbReference>
<keyword evidence="13" id="KW-0175">Coiled coil</keyword>
<dbReference type="CDD" id="cd00673">
    <property type="entry name" value="AlaRS_core"/>
    <property type="match status" value="1"/>
</dbReference>
<keyword evidence="9 12" id="KW-0694">RNA-binding</keyword>
<dbReference type="SUPFAM" id="SSF55681">
    <property type="entry name" value="Class II aaRS and biotin synthetases"/>
    <property type="match status" value="1"/>
</dbReference>
<protein>
    <recommendedName>
        <fullName evidence="12">Alanine--tRNA ligase</fullName>
        <ecNumber evidence="12">6.1.1.7</ecNumber>
    </recommendedName>
    <alternativeName>
        <fullName evidence="12">Alanyl-tRNA synthetase</fullName>
        <shortName evidence="12">AlaRS</shortName>
    </alternativeName>
</protein>
<evidence type="ECO:0000256" key="5">
    <source>
        <dbReference type="ARBA" id="ARBA00022723"/>
    </source>
</evidence>
<dbReference type="Gene3D" id="3.10.310.40">
    <property type="match status" value="1"/>
</dbReference>
<comment type="caution">
    <text evidence="15">The sequence shown here is derived from an EMBL/GenBank/DDBJ whole genome shotgun (WGS) entry which is preliminary data.</text>
</comment>
<dbReference type="GO" id="GO:0002161">
    <property type="term" value="F:aminoacyl-tRNA deacylase activity"/>
    <property type="evidence" value="ECO:0007669"/>
    <property type="project" value="TreeGrafter"/>
</dbReference>
<feature type="binding site" evidence="12">
    <location>
        <position position="678"/>
    </location>
    <ligand>
        <name>Zn(2+)</name>
        <dbReference type="ChEBI" id="CHEBI:29105"/>
    </ligand>
</feature>
<evidence type="ECO:0000259" key="14">
    <source>
        <dbReference type="PROSITE" id="PS50860"/>
    </source>
</evidence>
<keyword evidence="6 12" id="KW-0547">Nucleotide-binding</keyword>
<keyword evidence="16" id="KW-1185">Reference proteome</keyword>
<dbReference type="GO" id="GO:0004813">
    <property type="term" value="F:alanine-tRNA ligase activity"/>
    <property type="evidence" value="ECO:0007669"/>
    <property type="project" value="UniProtKB-UniRule"/>
</dbReference>
<comment type="function">
    <text evidence="12">Catalyzes the attachment of alanine to tRNA(Ala) in a two-step reaction: alanine is first activated by ATP to form Ala-AMP and then transferred to the acceptor end of tRNA(Ala). Also edits incorrectly charged Ser-tRNA(Ala) and Gly-tRNA(Ala) via its editing domain.</text>
</comment>
<dbReference type="Pfam" id="PF07973">
    <property type="entry name" value="tRNA_SAD"/>
    <property type="match status" value="1"/>
</dbReference>
<organism evidence="15 16">
    <name type="scientific">Methylosinus sporium</name>
    <dbReference type="NCBI Taxonomy" id="428"/>
    <lineage>
        <taxon>Bacteria</taxon>
        <taxon>Pseudomonadati</taxon>
        <taxon>Pseudomonadota</taxon>
        <taxon>Alphaproteobacteria</taxon>
        <taxon>Hyphomicrobiales</taxon>
        <taxon>Methylocystaceae</taxon>
        <taxon>Methylosinus</taxon>
    </lineage>
</organism>
<evidence type="ECO:0000256" key="9">
    <source>
        <dbReference type="ARBA" id="ARBA00022884"/>
    </source>
</evidence>
<name>A0A2U1SNR7_METSR</name>
<dbReference type="SUPFAM" id="SSF50447">
    <property type="entry name" value="Translation proteins"/>
    <property type="match status" value="1"/>
</dbReference>
<dbReference type="InterPro" id="IPR002318">
    <property type="entry name" value="Ala-tRNA-lgiase_IIc"/>
</dbReference>
<dbReference type="InterPro" id="IPR045864">
    <property type="entry name" value="aa-tRNA-synth_II/BPL/LPL"/>
</dbReference>
<dbReference type="FunFam" id="2.40.30.130:FF:000001">
    <property type="entry name" value="Alanine--tRNA ligase"/>
    <property type="match status" value="1"/>
</dbReference>
<dbReference type="InterPro" id="IPR018165">
    <property type="entry name" value="Ala-tRNA-synth_IIc_core"/>
</dbReference>
<dbReference type="GO" id="GO:0006419">
    <property type="term" value="P:alanyl-tRNA aminoacylation"/>
    <property type="evidence" value="ECO:0007669"/>
    <property type="project" value="UniProtKB-UniRule"/>
</dbReference>
<dbReference type="InterPro" id="IPR050058">
    <property type="entry name" value="Ala-tRNA_ligase"/>
</dbReference>
<dbReference type="Gene3D" id="3.30.54.20">
    <property type="match status" value="1"/>
</dbReference>
<accession>A0A2U1SNR7</accession>
<keyword evidence="3 12" id="KW-0820">tRNA-binding</keyword>
<evidence type="ECO:0000256" key="2">
    <source>
        <dbReference type="ARBA" id="ARBA00008226"/>
    </source>
</evidence>
<feature type="binding site" evidence="12">
    <location>
        <position position="564"/>
    </location>
    <ligand>
        <name>Zn(2+)</name>
        <dbReference type="ChEBI" id="CHEBI:29105"/>
    </ligand>
</feature>
<evidence type="ECO:0000256" key="4">
    <source>
        <dbReference type="ARBA" id="ARBA00022598"/>
    </source>
</evidence>
<feature type="coiled-coil region" evidence="13">
    <location>
        <begin position="733"/>
        <end position="760"/>
    </location>
</feature>
<dbReference type="InterPro" id="IPR018162">
    <property type="entry name" value="Ala-tRNA-ligase_IIc_anticod-bd"/>
</dbReference>
<dbReference type="InterPro" id="IPR023033">
    <property type="entry name" value="Ala_tRNA_ligase_euk/bac"/>
</dbReference>
<dbReference type="EMBL" id="PUIV01000024">
    <property type="protein sequence ID" value="PWB93262.1"/>
    <property type="molecule type" value="Genomic_DNA"/>
</dbReference>
<evidence type="ECO:0000313" key="15">
    <source>
        <dbReference type="EMBL" id="PWB93262.1"/>
    </source>
</evidence>
<dbReference type="PROSITE" id="PS50860">
    <property type="entry name" value="AA_TRNA_LIGASE_II_ALA"/>
    <property type="match status" value="1"/>
</dbReference>
<dbReference type="PRINTS" id="PR00980">
    <property type="entry name" value="TRNASYNTHALA"/>
</dbReference>
<dbReference type="SMART" id="SM00863">
    <property type="entry name" value="tRNA_SAD"/>
    <property type="match status" value="1"/>
</dbReference>
<comment type="domain">
    <text evidence="12">Consists of three domains; the N-terminal catalytic domain, the editing domain and the C-terminal C-Ala domain. The editing domain removes incorrectly charged amino acids, while the C-Ala domain, along with tRNA(Ala), serves as a bridge to cooperatively bring together the editing and aminoacylation centers thus stimulating deacylation of misacylated tRNAs.</text>
</comment>
<keyword evidence="4 12" id="KW-0436">Ligase</keyword>
<comment type="catalytic activity">
    <reaction evidence="12">
        <text>tRNA(Ala) + L-alanine + ATP = L-alanyl-tRNA(Ala) + AMP + diphosphate</text>
        <dbReference type="Rhea" id="RHEA:12540"/>
        <dbReference type="Rhea" id="RHEA-COMP:9657"/>
        <dbReference type="Rhea" id="RHEA-COMP:9923"/>
        <dbReference type="ChEBI" id="CHEBI:30616"/>
        <dbReference type="ChEBI" id="CHEBI:33019"/>
        <dbReference type="ChEBI" id="CHEBI:57972"/>
        <dbReference type="ChEBI" id="CHEBI:78442"/>
        <dbReference type="ChEBI" id="CHEBI:78497"/>
        <dbReference type="ChEBI" id="CHEBI:456215"/>
        <dbReference type="EC" id="6.1.1.7"/>
    </reaction>
</comment>
<proteinExistence type="inferred from homology"/>